<dbReference type="Gene3D" id="2.40.40.10">
    <property type="entry name" value="RlpA-like domain"/>
    <property type="match status" value="1"/>
</dbReference>
<protein>
    <submittedName>
        <fullName evidence="2">RlpA-like double-psi beta-barrel-protein domain-containing protein-containing protein</fullName>
    </submittedName>
</protein>
<dbReference type="PANTHER" id="PTHR31836:SF21">
    <property type="entry name" value="EXPANSIN-LIKE PROTEIN 7"/>
    <property type="match status" value="1"/>
</dbReference>
<comment type="caution">
    <text evidence="2">The sequence shown here is derived from an EMBL/GenBank/DDBJ whole genome shotgun (WGS) entry which is preliminary data.</text>
</comment>
<gene>
    <name evidence="2" type="ORF">QBC46DRAFT_312476</name>
</gene>
<organism evidence="2 3">
    <name type="scientific">Diplogelasinospora grovesii</name>
    <dbReference type="NCBI Taxonomy" id="303347"/>
    <lineage>
        <taxon>Eukaryota</taxon>
        <taxon>Fungi</taxon>
        <taxon>Dikarya</taxon>
        <taxon>Ascomycota</taxon>
        <taxon>Pezizomycotina</taxon>
        <taxon>Sordariomycetes</taxon>
        <taxon>Sordariomycetidae</taxon>
        <taxon>Sordariales</taxon>
        <taxon>Diplogelasinosporaceae</taxon>
        <taxon>Diplogelasinospora</taxon>
    </lineage>
</organism>
<dbReference type="SUPFAM" id="SSF49590">
    <property type="entry name" value="PHL pollen allergen"/>
    <property type="match status" value="1"/>
</dbReference>
<keyword evidence="1" id="KW-0732">Signal</keyword>
<proteinExistence type="predicted"/>
<dbReference type="CDD" id="cd22272">
    <property type="entry name" value="DPBB_EXLX1-like"/>
    <property type="match status" value="1"/>
</dbReference>
<sequence>MASCSPLTNFTSSNAVTARAVNALASYYGGNLAGGNCMFASYSLPPGIYGTALAGANWNSAAQCGGCLRVTGPWGNSIKVMVVDQCPGCAPNQLDLFQDAFSQIGPLDASIININYETVSCDLNSPLFVRNKDGASKWWFSMQVFNANQPVTSLDVSTDGGKAWQTTIRRDYNYFERPSGGGFGTDAVTVRITCANGAQQTLWNIGVDGWSWFTASGNC</sequence>
<evidence type="ECO:0000256" key="1">
    <source>
        <dbReference type="ARBA" id="ARBA00022729"/>
    </source>
</evidence>
<reference evidence="3" key="1">
    <citation type="journal article" date="2023" name="Mol. Phylogenet. Evol.">
        <title>Genome-scale phylogeny and comparative genomics of the fungal order Sordariales.</title>
        <authorList>
            <person name="Hensen N."/>
            <person name="Bonometti L."/>
            <person name="Westerberg I."/>
            <person name="Brannstrom I.O."/>
            <person name="Guillou S."/>
            <person name="Cros-Aarteil S."/>
            <person name="Calhoun S."/>
            <person name="Haridas S."/>
            <person name="Kuo A."/>
            <person name="Mondo S."/>
            <person name="Pangilinan J."/>
            <person name="Riley R."/>
            <person name="LaButti K."/>
            <person name="Andreopoulos B."/>
            <person name="Lipzen A."/>
            <person name="Chen C."/>
            <person name="Yan M."/>
            <person name="Daum C."/>
            <person name="Ng V."/>
            <person name="Clum A."/>
            <person name="Steindorff A."/>
            <person name="Ohm R.A."/>
            <person name="Martin F."/>
            <person name="Silar P."/>
            <person name="Natvig D.O."/>
            <person name="Lalanne C."/>
            <person name="Gautier V."/>
            <person name="Ament-Velasquez S.L."/>
            <person name="Kruys A."/>
            <person name="Hutchinson M.I."/>
            <person name="Powell A.J."/>
            <person name="Barry K."/>
            <person name="Miller A.N."/>
            <person name="Grigoriev I.V."/>
            <person name="Debuchy R."/>
            <person name="Gladieux P."/>
            <person name="Hiltunen Thoren M."/>
            <person name="Johannesson H."/>
        </authorList>
    </citation>
    <scope>NUCLEOTIDE SEQUENCE [LARGE SCALE GENOMIC DNA]</scope>
    <source>
        <strain evidence="3">CBS 340.73</strain>
    </source>
</reference>
<dbReference type="InterPro" id="IPR051477">
    <property type="entry name" value="Expansin_CellWall"/>
</dbReference>
<dbReference type="EMBL" id="MU853788">
    <property type="protein sequence ID" value="KAK3941011.1"/>
    <property type="molecule type" value="Genomic_DNA"/>
</dbReference>
<dbReference type="InterPro" id="IPR036908">
    <property type="entry name" value="RlpA-like_sf"/>
</dbReference>
<dbReference type="SUPFAM" id="SSF50685">
    <property type="entry name" value="Barwin-like endoglucanases"/>
    <property type="match status" value="1"/>
</dbReference>
<accession>A0AAN6N8B0</accession>
<evidence type="ECO:0000313" key="3">
    <source>
        <dbReference type="Proteomes" id="UP001303473"/>
    </source>
</evidence>
<evidence type="ECO:0000313" key="2">
    <source>
        <dbReference type="EMBL" id="KAK3941011.1"/>
    </source>
</evidence>
<dbReference type="AlphaFoldDB" id="A0AAN6N8B0"/>
<dbReference type="InterPro" id="IPR036749">
    <property type="entry name" value="Expansin_CBD_sf"/>
</dbReference>
<keyword evidence="3" id="KW-1185">Reference proteome</keyword>
<dbReference type="Gene3D" id="2.60.40.760">
    <property type="entry name" value="Expansin, cellulose-binding-like domain"/>
    <property type="match status" value="1"/>
</dbReference>
<dbReference type="InterPro" id="IPR049818">
    <property type="entry name" value="Expansin_EXLX1-like"/>
</dbReference>
<dbReference type="Proteomes" id="UP001303473">
    <property type="component" value="Unassembled WGS sequence"/>
</dbReference>
<name>A0AAN6N8B0_9PEZI</name>
<dbReference type="NCBIfam" id="NF041144">
    <property type="entry name" value="expansin_EXLX1"/>
    <property type="match status" value="1"/>
</dbReference>
<dbReference type="PANTHER" id="PTHR31836">
    <property type="match status" value="1"/>
</dbReference>